<evidence type="ECO:0008006" key="10">
    <source>
        <dbReference type="Google" id="ProtNLM"/>
    </source>
</evidence>
<evidence type="ECO:0000256" key="3">
    <source>
        <dbReference type="ARBA" id="ARBA00022448"/>
    </source>
</evidence>
<dbReference type="PANTHER" id="PTHR13768">
    <property type="entry name" value="SOLUBLE NSF ATTACHMENT PROTEIN SNAP"/>
    <property type="match status" value="1"/>
</dbReference>
<evidence type="ECO:0000256" key="2">
    <source>
        <dbReference type="ARBA" id="ARBA00010050"/>
    </source>
</evidence>
<evidence type="ECO:0000313" key="9">
    <source>
        <dbReference type="Proteomes" id="UP000834106"/>
    </source>
</evidence>
<comment type="similarity">
    <text evidence="2 7">Belongs to the SNAP family.</text>
</comment>
<dbReference type="InterPro" id="IPR000744">
    <property type="entry name" value="NSF_attach"/>
</dbReference>
<dbReference type="GO" id="GO:0035494">
    <property type="term" value="P:SNARE complex disassembly"/>
    <property type="evidence" value="ECO:0007669"/>
    <property type="project" value="TreeGrafter"/>
</dbReference>
<dbReference type="EMBL" id="OU503039">
    <property type="protein sequence ID" value="CAI9758859.1"/>
    <property type="molecule type" value="Genomic_DNA"/>
</dbReference>
<comment type="subcellular location">
    <subcellularLocation>
        <location evidence="1 7">Membrane</location>
        <topology evidence="1 7">Peripheral membrane protein</topology>
    </subcellularLocation>
</comment>
<dbReference type="Pfam" id="PF14938">
    <property type="entry name" value="SNAP"/>
    <property type="match status" value="1"/>
</dbReference>
<dbReference type="PANTHER" id="PTHR13768:SF8">
    <property type="entry name" value="ALPHA-SOLUBLE NSF ATTACHMENT PROTEIN"/>
    <property type="match status" value="1"/>
</dbReference>
<sequence length="290" mass="32848">MGDHQIVKGEEFERKAEKKISCWGLFCSKHDDAADLYQKAATSFKLAKSWDRAAMVNIKLANCNLKLGIKHEAARAYVDAANCYKKTSPKQALSCLDKAVNMFLEISRHNMAARYCKEIGELYEQQENFDQALLYFERSADLFQIEEATTSANQCRLKVAQFSAQSGKYPKAIELYEKIARHSLNDNLLKYGVRGHLLNAGICQLCKGDIVAITNALDKYQDMDPTFSRTREYKLLADLAAAVDDEDVAKFTAAVKEFDTITRLDTWKTTLLLQVKETLKAKELEEDDLT</sequence>
<keyword evidence="9" id="KW-1185">Reference proteome</keyword>
<keyword evidence="5 7" id="KW-0653">Protein transport</keyword>
<accession>A0AAD2DLY8</accession>
<evidence type="ECO:0000256" key="4">
    <source>
        <dbReference type="ARBA" id="ARBA00022892"/>
    </source>
</evidence>
<dbReference type="GO" id="GO:0005483">
    <property type="term" value="F:soluble NSF attachment protein activity"/>
    <property type="evidence" value="ECO:0007669"/>
    <property type="project" value="TreeGrafter"/>
</dbReference>
<name>A0AAD2DLY8_9LAMI</name>
<keyword evidence="4 7" id="KW-0931">ER-Golgi transport</keyword>
<dbReference type="AlphaFoldDB" id="A0AAD2DLY8"/>
<organism evidence="8 9">
    <name type="scientific">Fraxinus pennsylvanica</name>
    <dbReference type="NCBI Taxonomy" id="56036"/>
    <lineage>
        <taxon>Eukaryota</taxon>
        <taxon>Viridiplantae</taxon>
        <taxon>Streptophyta</taxon>
        <taxon>Embryophyta</taxon>
        <taxon>Tracheophyta</taxon>
        <taxon>Spermatophyta</taxon>
        <taxon>Magnoliopsida</taxon>
        <taxon>eudicotyledons</taxon>
        <taxon>Gunneridae</taxon>
        <taxon>Pentapetalae</taxon>
        <taxon>asterids</taxon>
        <taxon>lamiids</taxon>
        <taxon>Lamiales</taxon>
        <taxon>Oleaceae</taxon>
        <taxon>Oleeae</taxon>
        <taxon>Fraxinus</taxon>
    </lineage>
</organism>
<dbReference type="GO" id="GO:0005774">
    <property type="term" value="C:vacuolar membrane"/>
    <property type="evidence" value="ECO:0007669"/>
    <property type="project" value="TreeGrafter"/>
</dbReference>
<dbReference type="Gene3D" id="1.25.40.10">
    <property type="entry name" value="Tetratricopeptide repeat domain"/>
    <property type="match status" value="1"/>
</dbReference>
<keyword evidence="3 7" id="KW-0813">Transport</keyword>
<dbReference type="SUPFAM" id="SSF48452">
    <property type="entry name" value="TPR-like"/>
    <property type="match status" value="1"/>
</dbReference>
<evidence type="ECO:0000313" key="8">
    <source>
        <dbReference type="EMBL" id="CAI9758859.1"/>
    </source>
</evidence>
<keyword evidence="6 7" id="KW-0472">Membrane</keyword>
<dbReference type="GO" id="GO:0031201">
    <property type="term" value="C:SNARE complex"/>
    <property type="evidence" value="ECO:0007669"/>
    <property type="project" value="TreeGrafter"/>
</dbReference>
<dbReference type="InterPro" id="IPR011990">
    <property type="entry name" value="TPR-like_helical_dom_sf"/>
</dbReference>
<dbReference type="GO" id="GO:0006886">
    <property type="term" value="P:intracellular protein transport"/>
    <property type="evidence" value="ECO:0007669"/>
    <property type="project" value="UniProtKB-UniRule"/>
</dbReference>
<dbReference type="SMART" id="SM00028">
    <property type="entry name" value="TPR"/>
    <property type="match status" value="2"/>
</dbReference>
<dbReference type="InterPro" id="IPR019734">
    <property type="entry name" value="TPR_rpt"/>
</dbReference>
<dbReference type="FunFam" id="1.25.40.10:FF:000049">
    <property type="entry name" value="Alpha-soluble NSF attachment protein-like"/>
    <property type="match status" value="1"/>
</dbReference>
<dbReference type="GO" id="GO:0019905">
    <property type="term" value="F:syntaxin binding"/>
    <property type="evidence" value="ECO:0007669"/>
    <property type="project" value="TreeGrafter"/>
</dbReference>
<dbReference type="PRINTS" id="PR00448">
    <property type="entry name" value="NSFATTACHMNT"/>
</dbReference>
<reference evidence="8" key="1">
    <citation type="submission" date="2023-05" db="EMBL/GenBank/DDBJ databases">
        <authorList>
            <person name="Huff M."/>
        </authorList>
    </citation>
    <scope>NUCLEOTIDE SEQUENCE</scope>
</reference>
<evidence type="ECO:0000256" key="6">
    <source>
        <dbReference type="ARBA" id="ARBA00023136"/>
    </source>
</evidence>
<dbReference type="CDD" id="cd15832">
    <property type="entry name" value="SNAP"/>
    <property type="match status" value="1"/>
</dbReference>
<evidence type="ECO:0000256" key="5">
    <source>
        <dbReference type="ARBA" id="ARBA00022927"/>
    </source>
</evidence>
<evidence type="ECO:0000256" key="1">
    <source>
        <dbReference type="ARBA" id="ARBA00004170"/>
    </source>
</evidence>
<gene>
    <name evidence="8" type="ORF">FPE_LOCUS6289</name>
</gene>
<protein>
    <recommendedName>
        <fullName evidence="10">Alpha-SNAP</fullName>
    </recommendedName>
</protein>
<evidence type="ECO:0000256" key="7">
    <source>
        <dbReference type="RuleBase" id="RU367013"/>
    </source>
</evidence>
<comment type="function">
    <text evidence="7">Required for vesicular transport between the endoplasmic reticulum and the Golgi apparatus.</text>
</comment>
<proteinExistence type="inferred from homology"/>
<dbReference type="Proteomes" id="UP000834106">
    <property type="component" value="Chromosome 4"/>
</dbReference>